<gene>
    <name evidence="1" type="ORF">ACFPIJ_42180</name>
</gene>
<dbReference type="RefSeq" id="WP_380124308.1">
    <property type="nucleotide sequence ID" value="NZ_JBHSIU010000065.1"/>
</dbReference>
<reference evidence="2" key="1">
    <citation type="journal article" date="2019" name="Int. J. Syst. Evol. Microbiol.">
        <title>The Global Catalogue of Microorganisms (GCM) 10K type strain sequencing project: providing services to taxonomists for standard genome sequencing and annotation.</title>
        <authorList>
            <consortium name="The Broad Institute Genomics Platform"/>
            <consortium name="The Broad Institute Genome Sequencing Center for Infectious Disease"/>
            <person name="Wu L."/>
            <person name="Ma J."/>
        </authorList>
    </citation>
    <scope>NUCLEOTIDE SEQUENCE [LARGE SCALE GENOMIC DNA]</scope>
    <source>
        <strain evidence="2">CGMCC 4.7152</strain>
    </source>
</reference>
<protein>
    <submittedName>
        <fullName evidence="1">Uncharacterized protein</fullName>
    </submittedName>
</protein>
<organism evidence="1 2">
    <name type="scientific">Dactylosporangium cerinum</name>
    <dbReference type="NCBI Taxonomy" id="1434730"/>
    <lineage>
        <taxon>Bacteria</taxon>
        <taxon>Bacillati</taxon>
        <taxon>Actinomycetota</taxon>
        <taxon>Actinomycetes</taxon>
        <taxon>Micromonosporales</taxon>
        <taxon>Micromonosporaceae</taxon>
        <taxon>Dactylosporangium</taxon>
    </lineage>
</organism>
<dbReference type="EMBL" id="JBHSIU010000065">
    <property type="protein sequence ID" value="MFC5004423.1"/>
    <property type="molecule type" value="Genomic_DNA"/>
</dbReference>
<evidence type="ECO:0000313" key="1">
    <source>
        <dbReference type="EMBL" id="MFC5004423.1"/>
    </source>
</evidence>
<accession>A0ABV9W7F7</accession>
<name>A0ABV9W7F7_9ACTN</name>
<proteinExistence type="predicted"/>
<sequence length="146" mass="15388">MGTRAFVGRRDATDPTVAHLRYVHSDAVPEYMVPTLVAITQVTFAGDSTATVAALLAHTWAYLGADVTEEDTFLDGDTPVPGVGMILGAAETQPPTTLPVARLADLPAQWVYLIDPHAGTLTVLSTDDPANPAAIYTFTHTAGGQR</sequence>
<evidence type="ECO:0000313" key="2">
    <source>
        <dbReference type="Proteomes" id="UP001595912"/>
    </source>
</evidence>
<comment type="caution">
    <text evidence="1">The sequence shown here is derived from an EMBL/GenBank/DDBJ whole genome shotgun (WGS) entry which is preliminary data.</text>
</comment>
<dbReference type="Proteomes" id="UP001595912">
    <property type="component" value="Unassembled WGS sequence"/>
</dbReference>
<keyword evidence="2" id="KW-1185">Reference proteome</keyword>